<dbReference type="EMBL" id="BPLR01000991">
    <property type="protein sequence ID" value="GIY98945.1"/>
    <property type="molecule type" value="Genomic_DNA"/>
</dbReference>
<keyword evidence="1" id="KW-0808">Transferase</keyword>
<dbReference type="AlphaFoldDB" id="A0AAV4XXM5"/>
<evidence type="ECO:0000313" key="13">
    <source>
        <dbReference type="Proteomes" id="UP001054945"/>
    </source>
</evidence>
<accession>A0AAV4XXM5</accession>
<dbReference type="GO" id="GO:0004519">
    <property type="term" value="F:endonuclease activity"/>
    <property type="evidence" value="ECO:0007669"/>
    <property type="project" value="UniProtKB-KW"/>
</dbReference>
<evidence type="ECO:0000256" key="3">
    <source>
        <dbReference type="ARBA" id="ARBA00022705"/>
    </source>
</evidence>
<keyword evidence="2" id="KW-0548">Nucleotidyltransferase</keyword>
<organism evidence="12 13">
    <name type="scientific">Caerostris extrusa</name>
    <name type="common">Bark spider</name>
    <name type="synonym">Caerostris bankana</name>
    <dbReference type="NCBI Taxonomy" id="172846"/>
    <lineage>
        <taxon>Eukaryota</taxon>
        <taxon>Metazoa</taxon>
        <taxon>Ecdysozoa</taxon>
        <taxon>Arthropoda</taxon>
        <taxon>Chelicerata</taxon>
        <taxon>Arachnida</taxon>
        <taxon>Araneae</taxon>
        <taxon>Araneomorphae</taxon>
        <taxon>Entelegynae</taxon>
        <taxon>Araneoidea</taxon>
        <taxon>Araneidae</taxon>
        <taxon>Caerostris</taxon>
    </lineage>
</organism>
<comment type="caution">
    <text evidence="12">The sequence shown here is derived from an EMBL/GenBank/DDBJ whole genome shotgun (WGS) entry which is preliminary data.</text>
</comment>
<evidence type="ECO:0000256" key="2">
    <source>
        <dbReference type="ARBA" id="ARBA00022695"/>
    </source>
</evidence>
<dbReference type="GO" id="GO:0003677">
    <property type="term" value="F:DNA binding"/>
    <property type="evidence" value="ECO:0007669"/>
    <property type="project" value="UniProtKB-KW"/>
</dbReference>
<keyword evidence="6" id="KW-0547">Nucleotide-binding</keyword>
<dbReference type="InterPro" id="IPR049912">
    <property type="entry name" value="CRESS_DNA_REP"/>
</dbReference>
<feature type="domain" description="CRESS-DNA virus Rep endonuclease" evidence="11">
    <location>
        <begin position="1"/>
        <end position="88"/>
    </location>
</feature>
<evidence type="ECO:0000256" key="9">
    <source>
        <dbReference type="ARBA" id="ARBA00023124"/>
    </source>
</evidence>
<keyword evidence="10" id="KW-0238">DNA-binding</keyword>
<evidence type="ECO:0000256" key="4">
    <source>
        <dbReference type="ARBA" id="ARBA00022722"/>
    </source>
</evidence>
<dbReference type="Proteomes" id="UP001054945">
    <property type="component" value="Unassembled WGS sequence"/>
</dbReference>
<name>A0AAV4XXM5_CAEEX</name>
<evidence type="ECO:0000256" key="8">
    <source>
        <dbReference type="ARBA" id="ARBA00022801"/>
    </source>
</evidence>
<keyword evidence="13" id="KW-1185">Reference proteome</keyword>
<evidence type="ECO:0000259" key="11">
    <source>
        <dbReference type="PROSITE" id="PS52020"/>
    </source>
</evidence>
<dbReference type="Gene3D" id="3.40.1310.20">
    <property type="match status" value="1"/>
</dbReference>
<sequence>MPAPSIGALPLLPSHLNLFGNRRYLNILYLDLSGTPHLQGYVVSNNRQRLSAAKKILPAAHLEISRGAPQEASDYCKKDGDFSEYGRLPMSK</sequence>
<keyword evidence="4" id="KW-0540">Nuclease</keyword>
<evidence type="ECO:0000256" key="1">
    <source>
        <dbReference type="ARBA" id="ARBA00022679"/>
    </source>
</evidence>
<dbReference type="PROSITE" id="PS52020">
    <property type="entry name" value="CRESS_DNA_REP"/>
    <property type="match status" value="1"/>
</dbReference>
<keyword evidence="9" id="KW-0190">Covalent protein-DNA linkage</keyword>
<keyword evidence="7" id="KW-0255">Endonuclease</keyword>
<keyword evidence="8" id="KW-0378">Hydrolase</keyword>
<dbReference type="GO" id="GO:0016779">
    <property type="term" value="F:nucleotidyltransferase activity"/>
    <property type="evidence" value="ECO:0007669"/>
    <property type="project" value="UniProtKB-KW"/>
</dbReference>
<evidence type="ECO:0000256" key="5">
    <source>
        <dbReference type="ARBA" id="ARBA00022723"/>
    </source>
</evidence>
<evidence type="ECO:0000256" key="10">
    <source>
        <dbReference type="ARBA" id="ARBA00023125"/>
    </source>
</evidence>
<protein>
    <recommendedName>
        <fullName evidence="11">CRESS-DNA virus Rep endonuclease domain-containing protein</fullName>
    </recommendedName>
</protein>
<dbReference type="GO" id="GO:0000166">
    <property type="term" value="F:nucleotide binding"/>
    <property type="evidence" value="ECO:0007669"/>
    <property type="project" value="UniProtKB-KW"/>
</dbReference>
<dbReference type="GO" id="GO:0006260">
    <property type="term" value="P:DNA replication"/>
    <property type="evidence" value="ECO:0007669"/>
    <property type="project" value="UniProtKB-KW"/>
</dbReference>
<evidence type="ECO:0000256" key="6">
    <source>
        <dbReference type="ARBA" id="ARBA00022741"/>
    </source>
</evidence>
<dbReference type="GO" id="GO:0016787">
    <property type="term" value="F:hydrolase activity"/>
    <property type="evidence" value="ECO:0007669"/>
    <property type="project" value="UniProtKB-KW"/>
</dbReference>
<proteinExistence type="predicted"/>
<keyword evidence="5" id="KW-0479">Metal-binding</keyword>
<evidence type="ECO:0000256" key="7">
    <source>
        <dbReference type="ARBA" id="ARBA00022759"/>
    </source>
</evidence>
<dbReference type="GO" id="GO:0046872">
    <property type="term" value="F:metal ion binding"/>
    <property type="evidence" value="ECO:0007669"/>
    <property type="project" value="UniProtKB-KW"/>
</dbReference>
<dbReference type="Pfam" id="PF02407">
    <property type="entry name" value="Viral_Rep"/>
    <property type="match status" value="1"/>
</dbReference>
<evidence type="ECO:0000313" key="12">
    <source>
        <dbReference type="EMBL" id="GIY98945.1"/>
    </source>
</evidence>
<gene>
    <name evidence="12" type="ORF">CEXT_117961</name>
</gene>
<keyword evidence="3" id="KW-0235">DNA replication</keyword>
<reference evidence="12 13" key="1">
    <citation type="submission" date="2021-06" db="EMBL/GenBank/DDBJ databases">
        <title>Caerostris extrusa draft genome.</title>
        <authorList>
            <person name="Kono N."/>
            <person name="Arakawa K."/>
        </authorList>
    </citation>
    <scope>NUCLEOTIDE SEQUENCE [LARGE SCALE GENOMIC DNA]</scope>
</reference>